<dbReference type="STRING" id="1830138.SAMN05443507_101177"/>
<feature type="transmembrane region" description="Helical" evidence="7">
    <location>
        <begin position="114"/>
        <end position="132"/>
    </location>
</feature>
<dbReference type="InterPro" id="IPR001640">
    <property type="entry name" value="Lgt"/>
</dbReference>
<keyword evidence="9" id="KW-1185">Reference proteome</keyword>
<feature type="transmembrane region" description="Helical" evidence="7">
    <location>
        <begin position="170"/>
        <end position="192"/>
    </location>
</feature>
<dbReference type="Pfam" id="PF01790">
    <property type="entry name" value="LGT"/>
    <property type="match status" value="1"/>
</dbReference>
<dbReference type="HAMAP" id="MF_01147">
    <property type="entry name" value="Lgt"/>
    <property type="match status" value="1"/>
</dbReference>
<name>A0A1M6K8V0_9BACL</name>
<dbReference type="GO" id="GO:0005886">
    <property type="term" value="C:plasma membrane"/>
    <property type="evidence" value="ECO:0007669"/>
    <property type="project" value="UniProtKB-SubCell"/>
</dbReference>
<organism evidence="8 9">
    <name type="scientific">Alicyclobacillus tolerans</name>
    <dbReference type="NCBI Taxonomy" id="90970"/>
    <lineage>
        <taxon>Bacteria</taxon>
        <taxon>Bacillati</taxon>
        <taxon>Bacillota</taxon>
        <taxon>Bacilli</taxon>
        <taxon>Bacillales</taxon>
        <taxon>Alicyclobacillaceae</taxon>
        <taxon>Alicyclobacillus</taxon>
    </lineage>
</organism>
<keyword evidence="2 7" id="KW-1003">Cell membrane</keyword>
<comment type="pathway">
    <text evidence="7">Protein modification; lipoprotein biosynthesis (diacylglyceryl transfer).</text>
</comment>
<accession>A0A1M6K8V0</accession>
<protein>
    <recommendedName>
        <fullName evidence="7">Phosphatidylglycerol--prolipoprotein diacylglyceryl transferase</fullName>
        <ecNumber evidence="7">2.5.1.145</ecNumber>
    </recommendedName>
</protein>
<dbReference type="AlphaFoldDB" id="A0A1M6K8V0"/>
<sequence>MHSYWFHIGAFPVRSYSTIFAAAFLLGFGVTLYFVKAKGEPGDVEHWWNLAPICLLGGIIGARFWQVFFFDFPYYAAHPGQIPLIWHGGLSIQGGIVGAVLAAMVYLKRYRLNFWRFADLAAPGILLGQSIGRDADFMNGSAYGAPTHQGFGIVFPPGTLAHDQYGAQPLWPAVIWEGQADIFLFAILLILWQRKKGWPQGFSIAYYLVTYNIVRFFMEMLRGDSPRYALHWDAAQYTAIPMVAIGLAIWIYGFMKNRKQKQNVEV</sequence>
<evidence type="ECO:0000256" key="1">
    <source>
        <dbReference type="ARBA" id="ARBA00007150"/>
    </source>
</evidence>
<feature type="binding site" evidence="7">
    <location>
        <position position="133"/>
    </location>
    <ligand>
        <name>a 1,2-diacyl-sn-glycero-3-phospho-(1'-sn-glycerol)</name>
        <dbReference type="ChEBI" id="CHEBI:64716"/>
    </ligand>
</feature>
<keyword evidence="8" id="KW-0449">Lipoprotein</keyword>
<dbReference type="GO" id="GO:0042158">
    <property type="term" value="P:lipoprotein biosynthetic process"/>
    <property type="evidence" value="ECO:0007669"/>
    <property type="project" value="UniProtKB-UniRule"/>
</dbReference>
<dbReference type="PANTHER" id="PTHR30589:SF0">
    <property type="entry name" value="PHOSPHATIDYLGLYCEROL--PROLIPOPROTEIN DIACYLGLYCERYL TRANSFERASE"/>
    <property type="match status" value="1"/>
</dbReference>
<dbReference type="Proteomes" id="UP000184016">
    <property type="component" value="Unassembled WGS sequence"/>
</dbReference>
<dbReference type="OrthoDB" id="871140at2"/>
<dbReference type="EMBL" id="FRAF01000001">
    <property type="protein sequence ID" value="SHJ55290.1"/>
    <property type="molecule type" value="Genomic_DNA"/>
</dbReference>
<dbReference type="NCBIfam" id="TIGR00544">
    <property type="entry name" value="lgt"/>
    <property type="match status" value="1"/>
</dbReference>
<keyword evidence="5 7" id="KW-1133">Transmembrane helix</keyword>
<feature type="transmembrane region" description="Helical" evidence="7">
    <location>
        <begin position="15"/>
        <end position="35"/>
    </location>
</feature>
<evidence type="ECO:0000313" key="9">
    <source>
        <dbReference type="Proteomes" id="UP000184016"/>
    </source>
</evidence>
<gene>
    <name evidence="7" type="primary">lgt</name>
    <name evidence="8" type="ORF">SAMN05443507_101177</name>
</gene>
<comment type="subcellular location">
    <subcellularLocation>
        <location evidence="7">Cell membrane</location>
        <topology evidence="7">Multi-pass membrane protein</topology>
    </subcellularLocation>
</comment>
<proteinExistence type="inferred from homology"/>
<evidence type="ECO:0000256" key="3">
    <source>
        <dbReference type="ARBA" id="ARBA00022679"/>
    </source>
</evidence>
<comment type="catalytic activity">
    <reaction evidence="7">
        <text>L-cysteinyl-[prolipoprotein] + a 1,2-diacyl-sn-glycero-3-phospho-(1'-sn-glycerol) = an S-1,2-diacyl-sn-glyceryl-L-cysteinyl-[prolipoprotein] + sn-glycerol 1-phosphate + H(+)</text>
        <dbReference type="Rhea" id="RHEA:56712"/>
        <dbReference type="Rhea" id="RHEA-COMP:14679"/>
        <dbReference type="Rhea" id="RHEA-COMP:14680"/>
        <dbReference type="ChEBI" id="CHEBI:15378"/>
        <dbReference type="ChEBI" id="CHEBI:29950"/>
        <dbReference type="ChEBI" id="CHEBI:57685"/>
        <dbReference type="ChEBI" id="CHEBI:64716"/>
        <dbReference type="ChEBI" id="CHEBI:140658"/>
        <dbReference type="EC" id="2.5.1.145"/>
    </reaction>
</comment>
<evidence type="ECO:0000256" key="2">
    <source>
        <dbReference type="ARBA" id="ARBA00022475"/>
    </source>
</evidence>
<evidence type="ECO:0000256" key="7">
    <source>
        <dbReference type="HAMAP-Rule" id="MF_01147"/>
    </source>
</evidence>
<keyword evidence="6 7" id="KW-0472">Membrane</keyword>
<feature type="transmembrane region" description="Helical" evidence="7">
    <location>
        <begin position="85"/>
        <end position="107"/>
    </location>
</feature>
<dbReference type="UniPathway" id="UPA00664"/>
<dbReference type="RefSeq" id="WP_072872671.1">
    <property type="nucleotide sequence ID" value="NZ_FRAF01000001.1"/>
</dbReference>
<feature type="transmembrane region" description="Helical" evidence="7">
    <location>
        <begin position="204"/>
        <end position="222"/>
    </location>
</feature>
<evidence type="ECO:0000256" key="6">
    <source>
        <dbReference type="ARBA" id="ARBA00023136"/>
    </source>
</evidence>
<dbReference type="EC" id="2.5.1.145" evidence="7"/>
<reference evidence="9" key="1">
    <citation type="submission" date="2016-11" db="EMBL/GenBank/DDBJ databases">
        <authorList>
            <person name="Varghese N."/>
            <person name="Submissions S."/>
        </authorList>
    </citation>
    <scope>NUCLEOTIDE SEQUENCE [LARGE SCALE GENOMIC DNA]</scope>
    <source>
        <strain evidence="9">USBA-503</strain>
    </source>
</reference>
<comment type="similarity">
    <text evidence="1 7">Belongs to the Lgt family.</text>
</comment>
<feature type="transmembrane region" description="Helical" evidence="7">
    <location>
        <begin position="234"/>
        <end position="255"/>
    </location>
</feature>
<comment type="function">
    <text evidence="7">Catalyzes the transfer of the diacylglyceryl group from phosphatidylglycerol to the sulfhydryl group of the N-terminal cysteine of a prolipoprotein, the first step in the formation of mature lipoproteins.</text>
</comment>
<keyword evidence="3 7" id="KW-0808">Transferase</keyword>
<keyword evidence="4 7" id="KW-0812">Transmembrane</keyword>
<evidence type="ECO:0000256" key="5">
    <source>
        <dbReference type="ARBA" id="ARBA00022989"/>
    </source>
</evidence>
<evidence type="ECO:0000256" key="4">
    <source>
        <dbReference type="ARBA" id="ARBA00022692"/>
    </source>
</evidence>
<evidence type="ECO:0000313" key="8">
    <source>
        <dbReference type="EMBL" id="SHJ55290.1"/>
    </source>
</evidence>
<dbReference type="GO" id="GO:0008961">
    <property type="term" value="F:phosphatidylglycerol-prolipoprotein diacylglyceryl transferase activity"/>
    <property type="evidence" value="ECO:0007669"/>
    <property type="project" value="UniProtKB-UniRule"/>
</dbReference>
<dbReference type="PANTHER" id="PTHR30589">
    <property type="entry name" value="PROLIPOPROTEIN DIACYLGLYCERYL TRANSFERASE"/>
    <property type="match status" value="1"/>
</dbReference>
<feature type="transmembrane region" description="Helical" evidence="7">
    <location>
        <begin position="47"/>
        <end position="65"/>
    </location>
</feature>